<dbReference type="Pfam" id="PF09411">
    <property type="entry name" value="PagL"/>
    <property type="match status" value="1"/>
</dbReference>
<protein>
    <recommendedName>
        <fullName evidence="3">Lipid A 3-O-deacylase (PagL)</fullName>
    </recommendedName>
</protein>
<dbReference type="STRING" id="1307839.L21SP5_01013"/>
<dbReference type="EMBL" id="CP013118">
    <property type="protein sequence ID" value="ALO14680.1"/>
    <property type="molecule type" value="Genomic_DNA"/>
</dbReference>
<reference evidence="1 2" key="1">
    <citation type="submission" date="2015-11" db="EMBL/GenBank/DDBJ databases">
        <title>Description and complete genome sequence of a novel strain predominating in hypersaline microbial mats and representing a new family of the Bacteriodetes phylum.</title>
        <authorList>
            <person name="Spring S."/>
            <person name="Bunk B."/>
            <person name="Sproer C."/>
            <person name="Klenk H.-P."/>
        </authorList>
    </citation>
    <scope>NUCLEOTIDE SEQUENCE [LARGE SCALE GENOMIC DNA]</scope>
    <source>
        <strain evidence="1 2">L21-Spi-D4</strain>
    </source>
</reference>
<dbReference type="AlphaFoldDB" id="A0A0S2HXB7"/>
<dbReference type="RefSeq" id="WP_057952201.1">
    <property type="nucleotide sequence ID" value="NZ_CP013118.1"/>
</dbReference>
<proteinExistence type="predicted"/>
<evidence type="ECO:0000313" key="1">
    <source>
        <dbReference type="EMBL" id="ALO14680.1"/>
    </source>
</evidence>
<name>A0A0S2HXB7_9BACT</name>
<gene>
    <name evidence="1" type="ORF">L21SP5_01013</name>
</gene>
<evidence type="ECO:0000313" key="2">
    <source>
        <dbReference type="Proteomes" id="UP000064893"/>
    </source>
</evidence>
<organism evidence="1 2">
    <name type="scientific">Salinivirga cyanobacteriivorans</name>
    <dbReference type="NCBI Taxonomy" id="1307839"/>
    <lineage>
        <taxon>Bacteria</taxon>
        <taxon>Pseudomonadati</taxon>
        <taxon>Bacteroidota</taxon>
        <taxon>Bacteroidia</taxon>
        <taxon>Bacteroidales</taxon>
        <taxon>Salinivirgaceae</taxon>
        <taxon>Salinivirga</taxon>
    </lineage>
</organism>
<evidence type="ECO:0008006" key="3">
    <source>
        <dbReference type="Google" id="ProtNLM"/>
    </source>
</evidence>
<accession>A0A0S2HXB7</accession>
<dbReference type="Gene3D" id="2.40.160.20">
    <property type="match status" value="1"/>
</dbReference>
<dbReference type="KEGG" id="blq:L21SP5_01013"/>
<dbReference type="OrthoDB" id="627554at2"/>
<dbReference type="InterPro" id="IPR018550">
    <property type="entry name" value="Lipid-A_deacylase-rel"/>
</dbReference>
<dbReference type="Proteomes" id="UP000064893">
    <property type="component" value="Chromosome"/>
</dbReference>
<keyword evidence="2" id="KW-1185">Reference proteome</keyword>
<sequence>MSKKLYIILILFFIIVQGKAQQAKSLSDRFFIDAELLTGNTWAHHKAINYLLEYPPAGTNFKFGLNSDGSRDWHIDLNYPRYGVGYQYARLGSDILGNSHALYLFIGSDFLNSKRWSWHYDLGAGVGFIDNPYDEEKNPLNIVNGSVTNAFLRVATGVGYKISARHNVGINGGLFHLSNGNSSLPNWGINTLYLSLNWEYLFSDSLQLNHKTKSPTKQLRITAYGSGGYKEERPVDRIKYIVSDWHINVWRKFRPGFSYGAGLSLFYDGASKKMLWRSDYEGKIPLSDFDVKAYEYWSLGAQAGYMLNMHPVYFSFEFGVYLYSAVNRDIYNRWLLEVLVTDNLRVYGGLKSRFGKADFVEYGIAYDILKFNR</sequence>